<accession>A0A1W1YEA7</accession>
<reference evidence="2 3" key="1">
    <citation type="submission" date="2017-04" db="EMBL/GenBank/DDBJ databases">
        <authorList>
            <person name="Afonso C.L."/>
            <person name="Miller P.J."/>
            <person name="Scott M.A."/>
            <person name="Spackman E."/>
            <person name="Goraichik I."/>
            <person name="Dimitrov K.M."/>
            <person name="Suarez D.L."/>
            <person name="Swayne D.E."/>
        </authorList>
    </citation>
    <scope>NUCLEOTIDE SEQUENCE [LARGE SCALE GENOMIC DNA]</scope>
    <source>
        <strain evidence="2 3">CGMCC 1.12708</strain>
    </source>
</reference>
<protein>
    <submittedName>
        <fullName evidence="2">FeS assembly SUF system protein</fullName>
    </submittedName>
</protein>
<sequence length="136" mass="15651">MLIPGLNRKHQTLNFKLFSRNFVQNKFKMSLTEQQLDAIGEKLVEKFKSIYDPEIPVDIYELGLIYDALVNNDGEAKIIMTLTSPNCPVAESLPNEVREKVEQIEGIEKAEVEITFDPPWDRDMMSEEAKFELGML</sequence>
<dbReference type="Gene3D" id="3.30.300.130">
    <property type="entry name" value="Fe-S cluster assembly (FSCA)"/>
    <property type="match status" value="1"/>
</dbReference>
<dbReference type="Pfam" id="PF01883">
    <property type="entry name" value="FeS_assembly_P"/>
    <property type="match status" value="1"/>
</dbReference>
<dbReference type="InterPro" id="IPR052339">
    <property type="entry name" value="Fe-S_Maturation_MIP18"/>
</dbReference>
<dbReference type="STRING" id="1434700.SAMN06296427_101290"/>
<dbReference type="InterPro" id="IPR002744">
    <property type="entry name" value="MIP18-like"/>
</dbReference>
<keyword evidence="3" id="KW-1185">Reference proteome</keyword>
<proteinExistence type="predicted"/>
<dbReference type="SUPFAM" id="SSF117916">
    <property type="entry name" value="Fe-S cluster assembly (FSCA) domain-like"/>
    <property type="match status" value="1"/>
</dbReference>
<evidence type="ECO:0000259" key="1">
    <source>
        <dbReference type="Pfam" id="PF01883"/>
    </source>
</evidence>
<name>A0A1W1YEA7_9FLAO</name>
<evidence type="ECO:0000313" key="3">
    <source>
        <dbReference type="Proteomes" id="UP000192393"/>
    </source>
</evidence>
<feature type="domain" description="MIP18 family-like" evidence="1">
    <location>
        <begin position="47"/>
        <end position="114"/>
    </location>
</feature>
<dbReference type="InterPro" id="IPR034904">
    <property type="entry name" value="FSCA_dom_sf"/>
</dbReference>
<dbReference type="EMBL" id="FWXS01000001">
    <property type="protein sequence ID" value="SMC34482.1"/>
    <property type="molecule type" value="Genomic_DNA"/>
</dbReference>
<dbReference type="AlphaFoldDB" id="A0A1W1YEA7"/>
<gene>
    <name evidence="2" type="ORF">SAMN06296427_101290</name>
</gene>
<organism evidence="2 3">
    <name type="scientific">Moheibacter sediminis</name>
    <dbReference type="NCBI Taxonomy" id="1434700"/>
    <lineage>
        <taxon>Bacteria</taxon>
        <taxon>Pseudomonadati</taxon>
        <taxon>Bacteroidota</taxon>
        <taxon>Flavobacteriia</taxon>
        <taxon>Flavobacteriales</taxon>
        <taxon>Weeksellaceae</taxon>
        <taxon>Moheibacter</taxon>
    </lineage>
</organism>
<evidence type="ECO:0000313" key="2">
    <source>
        <dbReference type="EMBL" id="SMC34482.1"/>
    </source>
</evidence>
<dbReference type="PANTHER" id="PTHR42831">
    <property type="entry name" value="FE-S PROTEIN MATURATION AUXILIARY FACTOR YITW"/>
    <property type="match status" value="1"/>
</dbReference>
<dbReference type="Proteomes" id="UP000192393">
    <property type="component" value="Unassembled WGS sequence"/>
</dbReference>
<dbReference type="PANTHER" id="PTHR42831:SF1">
    <property type="entry name" value="FE-S PROTEIN MATURATION AUXILIARY FACTOR YITW"/>
    <property type="match status" value="1"/>
</dbReference>